<evidence type="ECO:0000256" key="2">
    <source>
        <dbReference type="ARBA" id="ARBA00022737"/>
    </source>
</evidence>
<dbReference type="PROSITE" id="PS50082">
    <property type="entry name" value="WD_REPEATS_2"/>
    <property type="match status" value="1"/>
</dbReference>
<dbReference type="SMART" id="SM00320">
    <property type="entry name" value="WD40"/>
    <property type="match status" value="3"/>
</dbReference>
<dbReference type="EMBL" id="MU005585">
    <property type="protein sequence ID" value="KAF2682998.1"/>
    <property type="molecule type" value="Genomic_DNA"/>
</dbReference>
<dbReference type="InterPro" id="IPR001680">
    <property type="entry name" value="WD40_rpt"/>
</dbReference>
<dbReference type="InterPro" id="IPR015943">
    <property type="entry name" value="WD40/YVTN_repeat-like_dom_sf"/>
</dbReference>
<evidence type="ECO:0000256" key="1">
    <source>
        <dbReference type="ARBA" id="ARBA00022574"/>
    </source>
</evidence>
<accession>A0A6G1IXZ7</accession>
<dbReference type="PROSITE" id="PS50294">
    <property type="entry name" value="WD_REPEATS_REGION"/>
    <property type="match status" value="1"/>
</dbReference>
<keyword evidence="6" id="KW-1185">Reference proteome</keyword>
<evidence type="ECO:0000313" key="5">
    <source>
        <dbReference type="EMBL" id="KAF2682998.1"/>
    </source>
</evidence>
<organism evidence="5 6">
    <name type="scientific">Lentithecium fluviatile CBS 122367</name>
    <dbReference type="NCBI Taxonomy" id="1168545"/>
    <lineage>
        <taxon>Eukaryota</taxon>
        <taxon>Fungi</taxon>
        <taxon>Dikarya</taxon>
        <taxon>Ascomycota</taxon>
        <taxon>Pezizomycotina</taxon>
        <taxon>Dothideomycetes</taxon>
        <taxon>Pleosporomycetidae</taxon>
        <taxon>Pleosporales</taxon>
        <taxon>Massarineae</taxon>
        <taxon>Lentitheciaceae</taxon>
        <taxon>Lentithecium</taxon>
    </lineage>
</organism>
<keyword evidence="2" id="KW-0677">Repeat</keyword>
<feature type="chain" id="PRO_5026294993" evidence="4">
    <location>
        <begin position="19"/>
        <end position="428"/>
    </location>
</feature>
<protein>
    <submittedName>
        <fullName evidence="5">WD40 repeat-like protein</fullName>
    </submittedName>
</protein>
<dbReference type="InterPro" id="IPR019775">
    <property type="entry name" value="WD40_repeat_CS"/>
</dbReference>
<dbReference type="PANTHER" id="PTHR19879">
    <property type="entry name" value="TRANSCRIPTION INITIATION FACTOR TFIID"/>
    <property type="match status" value="1"/>
</dbReference>
<proteinExistence type="predicted"/>
<dbReference type="SUPFAM" id="SSF69322">
    <property type="entry name" value="Tricorn protease domain 2"/>
    <property type="match status" value="1"/>
</dbReference>
<dbReference type="OrthoDB" id="1367865at2759"/>
<dbReference type="AlphaFoldDB" id="A0A6G1IXZ7"/>
<keyword evidence="1 3" id="KW-0853">WD repeat</keyword>
<name>A0A6G1IXZ7_9PLEO</name>
<dbReference type="Gene3D" id="2.130.10.10">
    <property type="entry name" value="YVTN repeat-like/Quinoprotein amine dehydrogenase"/>
    <property type="match status" value="1"/>
</dbReference>
<dbReference type="PANTHER" id="PTHR19879:SF9">
    <property type="entry name" value="TRANSCRIPTION INITIATION FACTOR TFIID SUBUNIT 5"/>
    <property type="match status" value="1"/>
</dbReference>
<evidence type="ECO:0000313" key="6">
    <source>
        <dbReference type="Proteomes" id="UP000799291"/>
    </source>
</evidence>
<dbReference type="PROSITE" id="PS00678">
    <property type="entry name" value="WD_REPEATS_1"/>
    <property type="match status" value="1"/>
</dbReference>
<gene>
    <name evidence="5" type="ORF">K458DRAFT_405156</name>
</gene>
<keyword evidence="4" id="KW-0732">Signal</keyword>
<reference evidence="5" key="1">
    <citation type="journal article" date="2020" name="Stud. Mycol.">
        <title>101 Dothideomycetes genomes: a test case for predicting lifestyles and emergence of pathogens.</title>
        <authorList>
            <person name="Haridas S."/>
            <person name="Albert R."/>
            <person name="Binder M."/>
            <person name="Bloem J."/>
            <person name="Labutti K."/>
            <person name="Salamov A."/>
            <person name="Andreopoulos B."/>
            <person name="Baker S."/>
            <person name="Barry K."/>
            <person name="Bills G."/>
            <person name="Bluhm B."/>
            <person name="Cannon C."/>
            <person name="Castanera R."/>
            <person name="Culley D."/>
            <person name="Daum C."/>
            <person name="Ezra D."/>
            <person name="Gonzalez J."/>
            <person name="Henrissat B."/>
            <person name="Kuo A."/>
            <person name="Liang C."/>
            <person name="Lipzen A."/>
            <person name="Lutzoni F."/>
            <person name="Magnuson J."/>
            <person name="Mondo S."/>
            <person name="Nolan M."/>
            <person name="Ohm R."/>
            <person name="Pangilinan J."/>
            <person name="Park H.-J."/>
            <person name="Ramirez L."/>
            <person name="Alfaro M."/>
            <person name="Sun H."/>
            <person name="Tritt A."/>
            <person name="Yoshinaga Y."/>
            <person name="Zwiers L.-H."/>
            <person name="Turgeon B."/>
            <person name="Goodwin S."/>
            <person name="Spatafora J."/>
            <person name="Crous P."/>
            <person name="Grigoriev I."/>
        </authorList>
    </citation>
    <scope>NUCLEOTIDE SEQUENCE</scope>
    <source>
        <strain evidence="5">CBS 122367</strain>
    </source>
</reference>
<dbReference type="Proteomes" id="UP000799291">
    <property type="component" value="Unassembled WGS sequence"/>
</dbReference>
<evidence type="ECO:0000256" key="3">
    <source>
        <dbReference type="PROSITE-ProRule" id="PRU00221"/>
    </source>
</evidence>
<evidence type="ECO:0000256" key="4">
    <source>
        <dbReference type="SAM" id="SignalP"/>
    </source>
</evidence>
<feature type="signal peptide" evidence="4">
    <location>
        <begin position="1"/>
        <end position="18"/>
    </location>
</feature>
<sequence length="428" mass="46767">MITRLILFILSYALQTLASPTRTSGNTADVARAPATPVTGVIVSDFRKNNVSARWAVGHPMQWGSEDAKFEFPIALGSQSFAGAISGDGKYLALVNGTDVKIIALDTGSLVSMPTYPAKLGRRPDSVRFVSLATGGYRLILGTYTYSAGASNAVYQLQLSSEGLQTGDVGEYEGTISSADTWPFSNDGRRLLTINGVTHHDAYVYDLDTHNTTSLKLTGHTDSIMSSAFSPDGKLVLTAAWDASAKLWNATTGELVHTFENTGGQNWIARFSPDGTHLLITVGTPSIRIWSLNNLTSEPVIIGTKPTYTQWIRQVSFSADSKFLATGAYGKIVIYSFPSLEIVQTWEIEDQGWEISELLWLEGTKRIAYRILGGLEMYDFETNLKYRWGPGEMDHWGGGRGPSGVVKSRGWIGGMDSDAKERFWKYPA</sequence>
<feature type="repeat" description="WD" evidence="3">
    <location>
        <begin position="217"/>
        <end position="258"/>
    </location>
</feature>
<dbReference type="Pfam" id="PF00400">
    <property type="entry name" value="WD40"/>
    <property type="match status" value="2"/>
</dbReference>